<sequence length="478" mass="52362">MAEDRYVAAIEISSSKIVAVVGKMHAGGQLDIIASEQEKGVESVRYGVIRNLEEASNRILRILNKLERKPAVAPRKITGLFVGLSGLSLHSIPTRVSINLPDDTEITDEIIQRLQKQASHTAIDSSLETIDAVPRIFTVGRTETITPKGVVGNSISANFDLIVCRPEIKNNLIRTVEDKVKIPIKGIVVTALASGQLILSAEEKRLGCMLVDMGAETTTVTIYKNGHLVYFATLPLGGRNITRDLTSLNLLEERAEETKISNGSAIPREVKTNLNYNGVRDADVSNIIVARAEEIVVNVLKQIQYAELKDSDLPGGIVVIGGTAKLNGMIDLLANKSSLNVRRGVLPQYIHLEDTKINSADIIEVASVLYAGASANRDECLERPEPEKVPISGVAETEPEPEPERKPIGRRIVTNAQESLSRCWAQTIQKSLNAQKAVSKQSFQDIPNRSRARPSIIWIPARLRSIYLRFQILKGLIA</sequence>
<dbReference type="SUPFAM" id="SSF53067">
    <property type="entry name" value="Actin-like ATPase domain"/>
    <property type="match status" value="2"/>
</dbReference>
<dbReference type="SMART" id="SM00842">
    <property type="entry name" value="FtsA"/>
    <property type="match status" value="1"/>
</dbReference>
<dbReference type="InterPro" id="IPR043129">
    <property type="entry name" value="ATPase_NBD"/>
</dbReference>
<keyword evidence="3" id="KW-0472">Membrane</keyword>
<accession>A0A0H5Q2J6</accession>
<reference evidence="7" key="2">
    <citation type="submission" date="2015-07" db="EMBL/GenBank/DDBJ databases">
        <title>Plasmids, circular viruses and viroids from rat gut.</title>
        <authorList>
            <person name="Jorgensen T.J."/>
            <person name="Hansen M.A."/>
            <person name="Xu Z."/>
            <person name="Tabak M.A."/>
            <person name="Sorensen S.J."/>
            <person name="Hansen L.H."/>
        </authorList>
    </citation>
    <scope>NUCLEOTIDE SEQUENCE</scope>
    <source>
        <strain evidence="7">RGRH0679</strain>
    </source>
</reference>
<keyword evidence="4" id="KW-0131">Cell cycle</keyword>
<dbReference type="Gene3D" id="3.30.420.40">
    <property type="match status" value="1"/>
</dbReference>
<dbReference type="AlphaFoldDB" id="A0A0H5Q2J6"/>
<dbReference type="Pfam" id="PF02491">
    <property type="entry name" value="SHS2_FTSA"/>
    <property type="match status" value="1"/>
</dbReference>
<dbReference type="InterPro" id="IPR003494">
    <property type="entry name" value="SHS2_FtsA"/>
</dbReference>
<dbReference type="NCBIfam" id="TIGR01174">
    <property type="entry name" value="ftsA"/>
    <property type="match status" value="1"/>
</dbReference>
<reference evidence="7" key="1">
    <citation type="submission" date="2015-06" db="EMBL/GenBank/DDBJ databases">
        <authorList>
            <person name="Joergensen T."/>
        </authorList>
    </citation>
    <scope>NUCLEOTIDE SEQUENCE</scope>
    <source>
        <strain evidence="7">RGRH0679</strain>
    </source>
</reference>
<dbReference type="PIRSF" id="PIRSF003101">
    <property type="entry name" value="FtsA"/>
    <property type="match status" value="1"/>
</dbReference>
<evidence type="ECO:0000256" key="3">
    <source>
        <dbReference type="ARBA" id="ARBA00023136"/>
    </source>
</evidence>
<evidence type="ECO:0000256" key="1">
    <source>
        <dbReference type="ARBA" id="ARBA00022475"/>
    </source>
</evidence>
<evidence type="ECO:0000256" key="2">
    <source>
        <dbReference type="ARBA" id="ARBA00022618"/>
    </source>
</evidence>
<dbReference type="GO" id="GO:0009898">
    <property type="term" value="C:cytoplasmic side of plasma membrane"/>
    <property type="evidence" value="ECO:0007669"/>
    <property type="project" value="TreeGrafter"/>
</dbReference>
<evidence type="ECO:0000256" key="4">
    <source>
        <dbReference type="ARBA" id="ARBA00023306"/>
    </source>
</evidence>
<protein>
    <recommendedName>
        <fullName evidence="6">SHS2 domain-containing protein</fullName>
    </recommendedName>
</protein>
<dbReference type="Pfam" id="PF14450">
    <property type="entry name" value="FtsA"/>
    <property type="match status" value="1"/>
</dbReference>
<feature type="domain" description="SHS2" evidence="6">
    <location>
        <begin position="7"/>
        <end position="198"/>
    </location>
</feature>
<dbReference type="PANTHER" id="PTHR32432:SF4">
    <property type="entry name" value="CELL DIVISION PROTEIN FTSA"/>
    <property type="match status" value="1"/>
</dbReference>
<evidence type="ECO:0000259" key="6">
    <source>
        <dbReference type="SMART" id="SM00842"/>
    </source>
</evidence>
<organism evidence="7">
    <name type="scientific">uncultured prokaryote</name>
    <dbReference type="NCBI Taxonomy" id="198431"/>
    <lineage>
        <taxon>unclassified sequences</taxon>
        <taxon>environmental samples</taxon>
    </lineage>
</organism>
<evidence type="ECO:0000256" key="5">
    <source>
        <dbReference type="SAM" id="MobiDB-lite"/>
    </source>
</evidence>
<proteinExistence type="inferred from homology"/>
<dbReference type="InterPro" id="IPR050696">
    <property type="entry name" value="FtsA/MreB"/>
</dbReference>
<dbReference type="EMBL" id="LN853299">
    <property type="protein sequence ID" value="CRY95590.1"/>
    <property type="molecule type" value="Genomic_DNA"/>
</dbReference>
<dbReference type="HAMAP" id="MF_02033">
    <property type="entry name" value="FtsA"/>
    <property type="match status" value="1"/>
</dbReference>
<feature type="region of interest" description="Disordered" evidence="5">
    <location>
        <begin position="383"/>
        <end position="406"/>
    </location>
</feature>
<dbReference type="InterPro" id="IPR020823">
    <property type="entry name" value="Cell_div_FtsA"/>
</dbReference>
<evidence type="ECO:0000313" key="7">
    <source>
        <dbReference type="EMBL" id="CRY95590.1"/>
    </source>
</evidence>
<keyword evidence="1" id="KW-1003">Cell membrane</keyword>
<dbReference type="PANTHER" id="PTHR32432">
    <property type="entry name" value="CELL DIVISION PROTEIN FTSA-RELATED"/>
    <property type="match status" value="1"/>
</dbReference>
<dbReference type="GO" id="GO:0051301">
    <property type="term" value="P:cell division"/>
    <property type="evidence" value="ECO:0007669"/>
    <property type="project" value="UniProtKB-KW"/>
</dbReference>
<name>A0A0H5Q2J6_9ZZZZ</name>
<keyword evidence="2" id="KW-0132">Cell division</keyword>